<keyword evidence="2" id="KW-1185">Reference proteome</keyword>
<protein>
    <submittedName>
        <fullName evidence="1">Unnamed protein product</fullName>
    </submittedName>
</protein>
<name>A0ACB5SSB8_AMBMO</name>
<gene>
    <name evidence="1" type="ORF">Amon02_000043900</name>
</gene>
<organism evidence="1 2">
    <name type="scientific">Ambrosiozyma monospora</name>
    <name type="common">Yeast</name>
    <name type="synonym">Endomycopsis monosporus</name>
    <dbReference type="NCBI Taxonomy" id="43982"/>
    <lineage>
        <taxon>Eukaryota</taxon>
        <taxon>Fungi</taxon>
        <taxon>Dikarya</taxon>
        <taxon>Ascomycota</taxon>
        <taxon>Saccharomycotina</taxon>
        <taxon>Pichiomycetes</taxon>
        <taxon>Pichiales</taxon>
        <taxon>Pichiaceae</taxon>
        <taxon>Ambrosiozyma</taxon>
    </lineage>
</organism>
<dbReference type="EMBL" id="BSXS01000140">
    <property type="protein sequence ID" value="GME71058.1"/>
    <property type="molecule type" value="Genomic_DNA"/>
</dbReference>
<evidence type="ECO:0000313" key="1">
    <source>
        <dbReference type="EMBL" id="GME71058.1"/>
    </source>
</evidence>
<proteinExistence type="predicted"/>
<sequence length="106" mass="11340">MNSMNTPDGNNRAGDTPTPSSQVLFSPAMGSSGDGKHGNPVAPQQLAFSPNLLPSLPQLEDVPNLESFVLNQNNTHDVELWKDISSQAAWLANGDDDFSHLVAKNL</sequence>
<evidence type="ECO:0000313" key="2">
    <source>
        <dbReference type="Proteomes" id="UP001165064"/>
    </source>
</evidence>
<accession>A0ACB5SSB8</accession>
<comment type="caution">
    <text evidence="1">The sequence shown here is derived from an EMBL/GenBank/DDBJ whole genome shotgun (WGS) entry which is preliminary data.</text>
</comment>
<reference evidence="1" key="1">
    <citation type="submission" date="2023-04" db="EMBL/GenBank/DDBJ databases">
        <title>Ambrosiozyma monospora NBRC 10751.</title>
        <authorList>
            <person name="Ichikawa N."/>
            <person name="Sato H."/>
            <person name="Tonouchi N."/>
        </authorList>
    </citation>
    <scope>NUCLEOTIDE SEQUENCE</scope>
    <source>
        <strain evidence="1">NBRC 10751</strain>
    </source>
</reference>
<dbReference type="Proteomes" id="UP001165064">
    <property type="component" value="Unassembled WGS sequence"/>
</dbReference>